<organism evidence="1 2">
    <name type="scientific">Planktothrix serta PCC 8927</name>
    <dbReference type="NCBI Taxonomy" id="671068"/>
    <lineage>
        <taxon>Bacteria</taxon>
        <taxon>Bacillati</taxon>
        <taxon>Cyanobacteriota</taxon>
        <taxon>Cyanophyceae</taxon>
        <taxon>Oscillatoriophycideae</taxon>
        <taxon>Oscillatoriales</taxon>
        <taxon>Microcoleaceae</taxon>
        <taxon>Planktothrix</taxon>
    </lineage>
</organism>
<keyword evidence="2" id="KW-1185">Reference proteome</keyword>
<sequence length="54" mass="5949">MLIAGKRSKLPRVYPPLMAGDCFGVFKHPQLIFNQGLVGFQQGDSSSRSIQTLL</sequence>
<evidence type="ECO:0000313" key="1">
    <source>
        <dbReference type="EMBL" id="VXD19587.1"/>
    </source>
</evidence>
<evidence type="ECO:0000313" key="2">
    <source>
        <dbReference type="Proteomes" id="UP000184550"/>
    </source>
</evidence>
<protein>
    <submittedName>
        <fullName evidence="1">Uncharacterized protein</fullName>
    </submittedName>
</protein>
<reference evidence="1" key="1">
    <citation type="submission" date="2019-10" db="EMBL/GenBank/DDBJ databases">
        <authorList>
            <consortium name="Genoscope - CEA"/>
            <person name="William W."/>
        </authorList>
    </citation>
    <scope>NUCLEOTIDE SEQUENCE [LARGE SCALE GENOMIC DNA]</scope>
    <source>
        <strain evidence="1">BBR_PRJEB10992</strain>
    </source>
</reference>
<accession>A0A7Z9BUF8</accession>
<dbReference type="Proteomes" id="UP000184550">
    <property type="component" value="Unassembled WGS sequence"/>
</dbReference>
<name>A0A7Z9BUF8_9CYAN</name>
<gene>
    <name evidence="1" type="ORF">PL8927_630092</name>
</gene>
<dbReference type="AlphaFoldDB" id="A0A7Z9BUF8"/>
<proteinExistence type="predicted"/>
<dbReference type="EMBL" id="CZCU02000139">
    <property type="protein sequence ID" value="VXD19587.1"/>
    <property type="molecule type" value="Genomic_DNA"/>
</dbReference>
<comment type="caution">
    <text evidence="1">The sequence shown here is derived from an EMBL/GenBank/DDBJ whole genome shotgun (WGS) entry which is preliminary data.</text>
</comment>